<reference evidence="1" key="1">
    <citation type="submission" date="2022-08" db="EMBL/GenBank/DDBJ databases">
        <authorList>
            <person name="Gutierrez-Valencia J."/>
        </authorList>
    </citation>
    <scope>NUCLEOTIDE SEQUENCE</scope>
</reference>
<gene>
    <name evidence="1" type="ORF">LITE_LOCUS42774</name>
</gene>
<evidence type="ECO:0000313" key="1">
    <source>
        <dbReference type="EMBL" id="CAI0543248.1"/>
    </source>
</evidence>
<protein>
    <submittedName>
        <fullName evidence="1">Uncharacterized protein</fullName>
    </submittedName>
</protein>
<keyword evidence="2" id="KW-1185">Reference proteome</keyword>
<dbReference type="Proteomes" id="UP001154282">
    <property type="component" value="Unassembled WGS sequence"/>
</dbReference>
<comment type="caution">
    <text evidence="1">The sequence shown here is derived from an EMBL/GenBank/DDBJ whole genome shotgun (WGS) entry which is preliminary data.</text>
</comment>
<dbReference type="EMBL" id="CAMGYJ010000009">
    <property type="protein sequence ID" value="CAI0543248.1"/>
    <property type="molecule type" value="Genomic_DNA"/>
</dbReference>
<name>A0AAV0QDD1_9ROSI</name>
<evidence type="ECO:0000313" key="2">
    <source>
        <dbReference type="Proteomes" id="UP001154282"/>
    </source>
</evidence>
<proteinExistence type="predicted"/>
<dbReference type="AlphaFoldDB" id="A0AAV0QDD1"/>
<sequence>MTSRAWIRLFELRTGFWNCSGKVLEHDATVVVGGGVLFISQKHKLFGHFLAFQETKPLSSAFSGSFAISKRNLFLVPFFSSKFEVSVVNLLSGLRYTCEC</sequence>
<organism evidence="1 2">
    <name type="scientific">Linum tenue</name>
    <dbReference type="NCBI Taxonomy" id="586396"/>
    <lineage>
        <taxon>Eukaryota</taxon>
        <taxon>Viridiplantae</taxon>
        <taxon>Streptophyta</taxon>
        <taxon>Embryophyta</taxon>
        <taxon>Tracheophyta</taxon>
        <taxon>Spermatophyta</taxon>
        <taxon>Magnoliopsida</taxon>
        <taxon>eudicotyledons</taxon>
        <taxon>Gunneridae</taxon>
        <taxon>Pentapetalae</taxon>
        <taxon>rosids</taxon>
        <taxon>fabids</taxon>
        <taxon>Malpighiales</taxon>
        <taxon>Linaceae</taxon>
        <taxon>Linum</taxon>
    </lineage>
</organism>
<accession>A0AAV0QDD1</accession>